<evidence type="ECO:0000259" key="1">
    <source>
        <dbReference type="Pfam" id="PF00856"/>
    </source>
</evidence>
<feature type="domain" description="SET" evidence="1">
    <location>
        <begin position="225"/>
        <end position="314"/>
    </location>
</feature>
<organism evidence="2 3">
    <name type="scientific">Liquidambar formosana</name>
    <name type="common">Formosan gum</name>
    <dbReference type="NCBI Taxonomy" id="63359"/>
    <lineage>
        <taxon>Eukaryota</taxon>
        <taxon>Viridiplantae</taxon>
        <taxon>Streptophyta</taxon>
        <taxon>Embryophyta</taxon>
        <taxon>Tracheophyta</taxon>
        <taxon>Spermatophyta</taxon>
        <taxon>Magnoliopsida</taxon>
        <taxon>eudicotyledons</taxon>
        <taxon>Gunneridae</taxon>
        <taxon>Pentapetalae</taxon>
        <taxon>Saxifragales</taxon>
        <taxon>Altingiaceae</taxon>
        <taxon>Liquidambar</taxon>
    </lineage>
</organism>
<sequence length="625" mass="70069">MTCTMETVDHSLLLFIQPLPFPQSPTSHMKVEMEMEMKMIAREDISIGEDITPALQPLASSLYDSHLLSHCSSCFSPLPSPPLLALSLFYCSSQCSDSDSPLHLSSAEHHLLSTSPAADTSDLRLSLRLLHSLPPSLNHPRIRGLLTNRDKLMYPQKNSDDDEILTRIRDGARAMAMARRIRDGEGVDGGGEVGEAVVEEAMLCLVLTNAVEVQVHGGQTVGIAVYGTAFSWINHSCSPNACYRFLTSAAELPPCSVKPRLRIAPSGGHGSSKGNIETEINSRCFIPGSQKYGPRIVVRSIKAIKKGEEVTMAYTDLLKPKAVRQSELWLKYRFICCCSRCSVLPPTYVDHTLQEILASKHDTTNLSSYQNFYQDEAVRKMLTDYVDDAITEYLSVGNPESCCDKLENMLVQGLSDEQLDKERQSRLNFRLHPLHHLSLNAYTTLASAYKIRASHLLAFHPETEGHQLEAFNMSRTSAAYSLLLAGATHHLFLSESSLIASVSNFWMSAGESLLSLARSSAWNLFVKWGWVASNFSSFPSQKCYRCSLMAKFEANFSYCEAQNTEFEDITREFLDCIRNFMPTVWSFLIHGCHYLKVFKDPIDLSWLGTIRTSVMWDFQGSFRWY</sequence>
<gene>
    <name evidence="2" type="ORF">L1049_025925</name>
</gene>
<protein>
    <recommendedName>
        <fullName evidence="1">SET domain-containing protein</fullName>
    </recommendedName>
</protein>
<dbReference type="Gene3D" id="2.170.270.10">
    <property type="entry name" value="SET domain"/>
    <property type="match status" value="1"/>
</dbReference>
<dbReference type="InterPro" id="IPR011990">
    <property type="entry name" value="TPR-like_helical_dom_sf"/>
</dbReference>
<proteinExistence type="predicted"/>
<reference evidence="2 3" key="1">
    <citation type="journal article" date="2024" name="Plant J.">
        <title>Genome sequences and population genomics reveal climatic adaptation and genomic divergence between two closely related sweetgum species.</title>
        <authorList>
            <person name="Xu W.Q."/>
            <person name="Ren C.Q."/>
            <person name="Zhang X.Y."/>
            <person name="Comes H.P."/>
            <person name="Liu X.H."/>
            <person name="Li Y.G."/>
            <person name="Kettle C.J."/>
            <person name="Jalonen R."/>
            <person name="Gaisberger H."/>
            <person name="Ma Y.Z."/>
            <person name="Qiu Y.X."/>
        </authorList>
    </citation>
    <scope>NUCLEOTIDE SEQUENCE [LARGE SCALE GENOMIC DNA]</scope>
    <source>
        <strain evidence="2">Hangzhou</strain>
    </source>
</reference>
<dbReference type="AlphaFoldDB" id="A0AAP0R8R3"/>
<dbReference type="InterPro" id="IPR001214">
    <property type="entry name" value="SET_dom"/>
</dbReference>
<dbReference type="EMBL" id="JBBPBK010000014">
    <property type="protein sequence ID" value="KAK9270346.1"/>
    <property type="molecule type" value="Genomic_DNA"/>
</dbReference>
<dbReference type="SUPFAM" id="SSF82199">
    <property type="entry name" value="SET domain"/>
    <property type="match status" value="1"/>
</dbReference>
<name>A0AAP0R8R3_LIQFO</name>
<dbReference type="Gene3D" id="1.25.40.10">
    <property type="entry name" value="Tetratricopeptide repeat domain"/>
    <property type="match status" value="1"/>
</dbReference>
<dbReference type="Pfam" id="PF00856">
    <property type="entry name" value="SET"/>
    <property type="match status" value="1"/>
</dbReference>
<dbReference type="PANTHER" id="PTHR47780">
    <property type="entry name" value="PROTEIN SET DOMAIN GROUP 41"/>
    <property type="match status" value="1"/>
</dbReference>
<accession>A0AAP0R8R3</accession>
<dbReference type="InterPro" id="IPR046341">
    <property type="entry name" value="SET_dom_sf"/>
</dbReference>
<dbReference type="Proteomes" id="UP001415857">
    <property type="component" value="Unassembled WGS sequence"/>
</dbReference>
<keyword evidence="3" id="KW-1185">Reference proteome</keyword>
<comment type="caution">
    <text evidence="2">The sequence shown here is derived from an EMBL/GenBank/DDBJ whole genome shotgun (WGS) entry which is preliminary data.</text>
</comment>
<dbReference type="PANTHER" id="PTHR47780:SF1">
    <property type="entry name" value="PROTEIN SET DOMAIN GROUP 41"/>
    <property type="match status" value="1"/>
</dbReference>
<dbReference type="CDD" id="cd20071">
    <property type="entry name" value="SET_SMYD"/>
    <property type="match status" value="1"/>
</dbReference>
<evidence type="ECO:0000313" key="3">
    <source>
        <dbReference type="Proteomes" id="UP001415857"/>
    </source>
</evidence>
<evidence type="ECO:0000313" key="2">
    <source>
        <dbReference type="EMBL" id="KAK9270346.1"/>
    </source>
</evidence>